<name>A0A0R3D8R9_9BRAD</name>
<feature type="region of interest" description="Disordered" evidence="1">
    <location>
        <begin position="15"/>
        <end position="59"/>
    </location>
</feature>
<keyword evidence="3" id="KW-1185">Reference proteome</keyword>
<gene>
    <name evidence="2" type="ORF">AOQ71_25570</name>
</gene>
<reference evidence="2 3" key="1">
    <citation type="submission" date="2015-09" db="EMBL/GenBank/DDBJ databases">
        <title>Draft Genome Sequence of Bradyrhizobium manausense Strain BR 3351T, a Novel Symbiotic Nitrogen-Fixing Alphaproteobacterium Isolated from Brazilian Amazon Rain Forest.</title>
        <authorList>
            <person name="De Araujo J.L."/>
            <person name="Zilli J.E."/>
        </authorList>
    </citation>
    <scope>NUCLEOTIDE SEQUENCE [LARGE SCALE GENOMIC DNA]</scope>
    <source>
        <strain evidence="2 3">BR3351</strain>
    </source>
</reference>
<evidence type="ECO:0008006" key="4">
    <source>
        <dbReference type="Google" id="ProtNLM"/>
    </source>
</evidence>
<accession>A0A0R3D8R9</accession>
<evidence type="ECO:0000313" key="2">
    <source>
        <dbReference type="EMBL" id="KRQ06400.1"/>
    </source>
</evidence>
<dbReference type="Proteomes" id="UP000051936">
    <property type="component" value="Unassembled WGS sequence"/>
</dbReference>
<dbReference type="STRING" id="989370.AOQ71_25570"/>
<feature type="compositionally biased region" description="Basic and acidic residues" evidence="1">
    <location>
        <begin position="27"/>
        <end position="47"/>
    </location>
</feature>
<protein>
    <recommendedName>
        <fullName evidence="4">CsbD-like domain-containing protein</fullName>
    </recommendedName>
</protein>
<dbReference type="EMBL" id="LJYG01000101">
    <property type="protein sequence ID" value="KRQ06400.1"/>
    <property type="molecule type" value="Genomic_DNA"/>
</dbReference>
<sequence>MSKAKDLRQRLVGKAKQAVGEIIGDQALHDNGKAEADRPNNHYEERPPLNPLKKLRQLT</sequence>
<evidence type="ECO:0000313" key="3">
    <source>
        <dbReference type="Proteomes" id="UP000051936"/>
    </source>
</evidence>
<dbReference type="AlphaFoldDB" id="A0A0R3D8R9"/>
<evidence type="ECO:0000256" key="1">
    <source>
        <dbReference type="SAM" id="MobiDB-lite"/>
    </source>
</evidence>
<dbReference type="RefSeq" id="WP_057752731.1">
    <property type="nucleotide sequence ID" value="NZ_LJYG01000101.1"/>
</dbReference>
<dbReference type="OrthoDB" id="8243992at2"/>
<organism evidence="2 3">
    <name type="scientific">Bradyrhizobium manausense</name>
    <dbReference type="NCBI Taxonomy" id="989370"/>
    <lineage>
        <taxon>Bacteria</taxon>
        <taxon>Pseudomonadati</taxon>
        <taxon>Pseudomonadota</taxon>
        <taxon>Alphaproteobacteria</taxon>
        <taxon>Hyphomicrobiales</taxon>
        <taxon>Nitrobacteraceae</taxon>
        <taxon>Bradyrhizobium</taxon>
    </lineage>
</organism>
<proteinExistence type="predicted"/>
<comment type="caution">
    <text evidence="2">The sequence shown here is derived from an EMBL/GenBank/DDBJ whole genome shotgun (WGS) entry which is preliminary data.</text>
</comment>